<name>A0A1Q4HMD3_9MYCO</name>
<accession>A0A1Q4HMD3</accession>
<evidence type="ECO:0000313" key="3">
    <source>
        <dbReference type="Proteomes" id="UP000191039"/>
    </source>
</evidence>
<evidence type="ECO:0000256" key="1">
    <source>
        <dbReference type="SAM" id="MobiDB-lite"/>
    </source>
</evidence>
<dbReference type="EMBL" id="MIJD01000019">
    <property type="protein sequence ID" value="OPE55769.1"/>
    <property type="molecule type" value="Genomic_DNA"/>
</dbReference>
<evidence type="ECO:0000313" key="2">
    <source>
        <dbReference type="EMBL" id="OPE55769.1"/>
    </source>
</evidence>
<feature type="compositionally biased region" description="Basic and acidic residues" evidence="1">
    <location>
        <begin position="159"/>
        <end position="180"/>
    </location>
</feature>
<organism evidence="2 3">
    <name type="scientific">Mycolicibacterium diernhoferi</name>
    <dbReference type="NCBI Taxonomy" id="1801"/>
    <lineage>
        <taxon>Bacteria</taxon>
        <taxon>Bacillati</taxon>
        <taxon>Actinomycetota</taxon>
        <taxon>Actinomycetes</taxon>
        <taxon>Mycobacteriales</taxon>
        <taxon>Mycobacteriaceae</taxon>
        <taxon>Mycolicibacterium</taxon>
    </lineage>
</organism>
<dbReference type="Proteomes" id="UP000191039">
    <property type="component" value="Unassembled WGS sequence"/>
</dbReference>
<gene>
    <name evidence="2" type="ORF">BV510_03460</name>
</gene>
<reference evidence="2 3" key="1">
    <citation type="submission" date="2016-09" db="EMBL/GenBank/DDBJ databases">
        <title>genome sequences of unsequenced Mycobacteria.</title>
        <authorList>
            <person name="Greninger A.L."/>
            <person name="Jerome K.R."/>
            <person name="Mcnair B."/>
            <person name="Wallis C."/>
            <person name="Fang F."/>
        </authorList>
    </citation>
    <scope>NUCLEOTIDE SEQUENCE [LARGE SCALE GENOMIC DNA]</scope>
    <source>
        <strain evidence="2 3">BM1</strain>
    </source>
</reference>
<dbReference type="AlphaFoldDB" id="A0A1Q4HMD3"/>
<dbReference type="RefSeq" id="WP_073854304.1">
    <property type="nucleotide sequence ID" value="NZ_BAAATC010000018.1"/>
</dbReference>
<sequence>MPKSPDDLVITDLVKPYRVQLVHDADDRLVGVNISAAEDGELDHDMIREATRALSDHMRRERMQSLPRVTSITTRVTRGDTPASVRAAVEAHRAGDGLMTPAYLSRLAVAYEELVGGGYNAAHQLAAALGKDGEPMPLPTVRTHIKRARDDGYLSPTTRGREGGEATEKARTTIADLDKH</sequence>
<comment type="caution">
    <text evidence="2">The sequence shown here is derived from an EMBL/GenBank/DDBJ whole genome shotgun (WGS) entry which is preliminary data.</text>
</comment>
<proteinExistence type="predicted"/>
<protein>
    <submittedName>
        <fullName evidence="2">Uncharacterized protein</fullName>
    </submittedName>
</protein>
<feature type="region of interest" description="Disordered" evidence="1">
    <location>
        <begin position="151"/>
        <end position="180"/>
    </location>
</feature>